<evidence type="ECO:0000313" key="3">
    <source>
        <dbReference type="Proteomes" id="UP000813461"/>
    </source>
</evidence>
<dbReference type="EMBL" id="JAGMVJ010000012">
    <property type="protein sequence ID" value="KAH7084343.1"/>
    <property type="molecule type" value="Genomic_DNA"/>
</dbReference>
<feature type="region of interest" description="Disordered" evidence="1">
    <location>
        <begin position="1"/>
        <end position="79"/>
    </location>
</feature>
<organism evidence="2 3">
    <name type="scientific">Paraphoma chrysanthemicola</name>
    <dbReference type="NCBI Taxonomy" id="798071"/>
    <lineage>
        <taxon>Eukaryota</taxon>
        <taxon>Fungi</taxon>
        <taxon>Dikarya</taxon>
        <taxon>Ascomycota</taxon>
        <taxon>Pezizomycotina</taxon>
        <taxon>Dothideomycetes</taxon>
        <taxon>Pleosporomycetidae</taxon>
        <taxon>Pleosporales</taxon>
        <taxon>Pleosporineae</taxon>
        <taxon>Phaeosphaeriaceae</taxon>
        <taxon>Paraphoma</taxon>
    </lineage>
</organism>
<protein>
    <submittedName>
        <fullName evidence="2">Uncharacterized protein</fullName>
    </submittedName>
</protein>
<dbReference type="AlphaFoldDB" id="A0A8K0R5D8"/>
<evidence type="ECO:0000313" key="2">
    <source>
        <dbReference type="EMBL" id="KAH7084343.1"/>
    </source>
</evidence>
<gene>
    <name evidence="2" type="ORF">FB567DRAFT_604133</name>
</gene>
<sequence>MGVTVEPNVKPVSAAAHESELQDANEDEPLAASPSLSPHASTPRVGTQNTHADSRAISSAASHGSRSRDTIKVEPVIAKTPLQRARDTLSIVGTAKTTKATHADSGAMPAAASHESAETIVVKLEPAALRTRASRLQPPSRSIVPTPIDLTMPGRRGSMASANNPNEERSDDDDLMPQTQLTDAEVFLLARAQSYTPLLHVPHLSKQSSTAPDRWMQFYKHHSLGKDDYDRHDNGWRRKHHSIAFRVESKSFSAWELIVYVAANGLHNDNHALERLQEWLYSRAHSIVNVGDRHPDIYEITQTVAEDFARRCGCYDALRSLFDQCRQAKFTQTCQCIRCPSSQKLMSDSNNNHKAHLKSHERRGAAPRGPGRCPNPGCDVIYSLTWTREINHHEKTYSPQLEKFFATSLGSPDTSKSTPPTPTNMTDFSLHNYKRISCEELALIMGLLQPTARLPIVKRVVELKRIPLIMVFRHEFVELSMFEQFDIDMWATMDFYVVIENYAGVGISFSDRVMASITESLRPLILRYQDKQKQLMQPKFIDGDASNMSYWTTYAVLVGVVDAANEYGGIDLNVPVHNRVKFPVPHLDMHATCPYPPAQYRLVSVCADRSSRGPLRTLGFASVDAAKEWEVEAYMTPLQCASVGVQKERDFLAVSSAPQFCTTYWVPQGKAYFRGQRRATLLCHLYRALSLGSLEDLRIFSRHGKKICRGLKPFSLLHWVYNKAQTTPEDIQAMLWR</sequence>
<feature type="region of interest" description="Disordered" evidence="1">
    <location>
        <begin position="131"/>
        <end position="175"/>
    </location>
</feature>
<reference evidence="2" key="1">
    <citation type="journal article" date="2021" name="Nat. Commun.">
        <title>Genetic determinants of endophytism in the Arabidopsis root mycobiome.</title>
        <authorList>
            <person name="Mesny F."/>
            <person name="Miyauchi S."/>
            <person name="Thiergart T."/>
            <person name="Pickel B."/>
            <person name="Atanasova L."/>
            <person name="Karlsson M."/>
            <person name="Huettel B."/>
            <person name="Barry K.W."/>
            <person name="Haridas S."/>
            <person name="Chen C."/>
            <person name="Bauer D."/>
            <person name="Andreopoulos W."/>
            <person name="Pangilinan J."/>
            <person name="LaButti K."/>
            <person name="Riley R."/>
            <person name="Lipzen A."/>
            <person name="Clum A."/>
            <person name="Drula E."/>
            <person name="Henrissat B."/>
            <person name="Kohler A."/>
            <person name="Grigoriev I.V."/>
            <person name="Martin F.M."/>
            <person name="Hacquard S."/>
        </authorList>
    </citation>
    <scope>NUCLEOTIDE SEQUENCE</scope>
    <source>
        <strain evidence="2">MPI-SDFR-AT-0120</strain>
    </source>
</reference>
<comment type="caution">
    <text evidence="2">The sequence shown here is derived from an EMBL/GenBank/DDBJ whole genome shotgun (WGS) entry which is preliminary data.</text>
</comment>
<dbReference type="OrthoDB" id="10538849at2759"/>
<name>A0A8K0R5D8_9PLEO</name>
<dbReference type="Proteomes" id="UP000813461">
    <property type="component" value="Unassembled WGS sequence"/>
</dbReference>
<feature type="compositionally biased region" description="Polar residues" evidence="1">
    <location>
        <begin position="44"/>
        <end position="64"/>
    </location>
</feature>
<keyword evidence="3" id="KW-1185">Reference proteome</keyword>
<feature type="region of interest" description="Disordered" evidence="1">
    <location>
        <begin position="348"/>
        <end position="371"/>
    </location>
</feature>
<evidence type="ECO:0000256" key="1">
    <source>
        <dbReference type="SAM" id="MobiDB-lite"/>
    </source>
</evidence>
<accession>A0A8K0R5D8</accession>
<feature type="compositionally biased region" description="Low complexity" evidence="1">
    <location>
        <begin position="30"/>
        <end position="43"/>
    </location>
</feature>
<proteinExistence type="predicted"/>